<keyword evidence="9" id="KW-0869">Chloride channel</keyword>
<dbReference type="Gene3D" id="3.10.580.10">
    <property type="entry name" value="CBS-domain"/>
    <property type="match status" value="1"/>
</dbReference>
<evidence type="ECO:0000256" key="4">
    <source>
        <dbReference type="ARBA" id="ARBA00022692"/>
    </source>
</evidence>
<accession>M1P6E7</accession>
<keyword evidence="5 13" id="KW-1133">Transmembrane helix</keyword>
<feature type="transmembrane region" description="Helical" evidence="13">
    <location>
        <begin position="34"/>
        <end position="52"/>
    </location>
</feature>
<evidence type="ECO:0000256" key="7">
    <source>
        <dbReference type="ARBA" id="ARBA00023136"/>
    </source>
</evidence>
<evidence type="ECO:0000256" key="11">
    <source>
        <dbReference type="ARBA" id="ARBA00023303"/>
    </source>
</evidence>
<keyword evidence="11" id="KW-0407">Ion channel</keyword>
<evidence type="ECO:0000256" key="1">
    <source>
        <dbReference type="ARBA" id="ARBA00004141"/>
    </source>
</evidence>
<evidence type="ECO:0000256" key="8">
    <source>
        <dbReference type="ARBA" id="ARBA00023167"/>
    </source>
</evidence>
<dbReference type="GO" id="GO:0005254">
    <property type="term" value="F:chloride channel activity"/>
    <property type="evidence" value="ECO:0007669"/>
    <property type="project" value="UniProtKB-KW"/>
</dbReference>
<dbReference type="Pfam" id="PF00654">
    <property type="entry name" value="Voltage_CLC"/>
    <property type="match status" value="1"/>
</dbReference>
<feature type="transmembrane region" description="Helical" evidence="13">
    <location>
        <begin position="170"/>
        <end position="195"/>
    </location>
</feature>
<feature type="transmembrane region" description="Helical" evidence="13">
    <location>
        <begin position="379"/>
        <end position="401"/>
    </location>
</feature>
<dbReference type="Proteomes" id="UP000011718">
    <property type="component" value="Chromosome"/>
</dbReference>
<dbReference type="PRINTS" id="PR00762">
    <property type="entry name" value="CLCHANNEL"/>
</dbReference>
<evidence type="ECO:0000256" key="10">
    <source>
        <dbReference type="ARBA" id="ARBA00023214"/>
    </source>
</evidence>
<feature type="transmembrane region" description="Helical" evidence="13">
    <location>
        <begin position="248"/>
        <end position="268"/>
    </location>
</feature>
<keyword evidence="7 13" id="KW-0472">Membrane</keyword>
<sequence length="589" mass="63447">MEVKPESRFGIHRIKEYPRLIEYISRFDTEATRVNSIAILIGLLTGLVIGVYDRALQYSNTLFGMQQGFSLHEFPHYYVIFMPALGGLVVGAISHFLIKKRYGVEGLIETVTLRGARIKLTDVFLEVFTSIITISSGGALGKEAPGVLAGAGTGSFVGKILKSPERQLQVLLGCGAAGGIAAAFSAPLAGVVFVVEVIYGELETKTFIPIVISSVFATLVSSTLFGIKPIEISSYQLVSPYKEVGLCLILGLLAGVISTILIQALYYMKDLFSEIPVHPVFKPALGGLAVGALGLFYPRVLGMGYNVIMDALNNQLAFNLLLILLFLKILAFSLSLGSGGSGGTIVPSLFTGAMLGGAFGTAANLLFPGTIAEPGAYAMIGMGAVFAGTARAPLTAILILFEMTRDYSLILPLMFSCVLSNVMSNALYPESIFTEGLRRKGFKIRKGREVDIMDSMLVKDAMVTHVQTVSEEKNVGTLIALTLRSRHAGFPVLDSKGKLSGIVTLSDLRSKVKYGEVDKKIGDIATRTVEVAYPDETLEAVLRRLGSKQIGRLPVVDHEEKTKLLGLITRSDVVNSYNKKVIEKVRDTE</sequence>
<dbReference type="InterPro" id="IPR014743">
    <property type="entry name" value="Cl-channel_core"/>
</dbReference>
<name>M1P6E7_METMZ</name>
<dbReference type="SMART" id="SM00116">
    <property type="entry name" value="CBS"/>
    <property type="match status" value="2"/>
</dbReference>
<dbReference type="PROSITE" id="PS51371">
    <property type="entry name" value="CBS"/>
    <property type="match status" value="2"/>
</dbReference>
<organism evidence="15">
    <name type="scientific">Methanosarcina mazei Tuc01</name>
    <dbReference type="NCBI Taxonomy" id="1236903"/>
    <lineage>
        <taxon>Archaea</taxon>
        <taxon>Methanobacteriati</taxon>
        <taxon>Methanobacteriota</taxon>
        <taxon>Stenosarchaea group</taxon>
        <taxon>Methanomicrobia</taxon>
        <taxon>Methanosarcinales</taxon>
        <taxon>Methanosarcinaceae</taxon>
        <taxon>Methanosarcina</taxon>
    </lineage>
</organism>
<feature type="transmembrane region" description="Helical" evidence="13">
    <location>
        <begin position="345"/>
        <end position="367"/>
    </location>
</feature>
<feature type="transmembrane region" description="Helical" evidence="13">
    <location>
        <begin position="207"/>
        <end position="227"/>
    </location>
</feature>
<dbReference type="InterPro" id="IPR050368">
    <property type="entry name" value="ClC-type_chloride_channel"/>
</dbReference>
<keyword evidence="12" id="KW-0129">CBS domain</keyword>
<evidence type="ECO:0000256" key="12">
    <source>
        <dbReference type="PROSITE-ProRule" id="PRU00703"/>
    </source>
</evidence>
<feature type="domain" description="CBS" evidence="14">
    <location>
        <begin position="525"/>
        <end position="584"/>
    </location>
</feature>
<evidence type="ECO:0000256" key="13">
    <source>
        <dbReference type="SAM" id="Phobius"/>
    </source>
</evidence>
<protein>
    <submittedName>
        <fullName evidence="15">Chloride channel protein</fullName>
    </submittedName>
</protein>
<keyword evidence="3" id="KW-0028">Amino-acid biosynthesis</keyword>
<dbReference type="SUPFAM" id="SSF54631">
    <property type="entry name" value="CBS-domain pair"/>
    <property type="match status" value="1"/>
</dbReference>
<keyword evidence="6" id="KW-0406">Ion transport</keyword>
<dbReference type="Pfam" id="PF00571">
    <property type="entry name" value="CBS"/>
    <property type="match status" value="2"/>
</dbReference>
<evidence type="ECO:0000256" key="3">
    <source>
        <dbReference type="ARBA" id="ARBA00022605"/>
    </source>
</evidence>
<dbReference type="InterPro" id="IPR046342">
    <property type="entry name" value="CBS_dom_sf"/>
</dbReference>
<dbReference type="InterPro" id="IPR001807">
    <property type="entry name" value="ClC"/>
</dbReference>
<evidence type="ECO:0000256" key="2">
    <source>
        <dbReference type="ARBA" id="ARBA00022448"/>
    </source>
</evidence>
<dbReference type="Gene3D" id="1.10.3080.10">
    <property type="entry name" value="Clc chloride channel"/>
    <property type="match status" value="1"/>
</dbReference>
<dbReference type="CDD" id="cd00400">
    <property type="entry name" value="Voltage_gated_ClC"/>
    <property type="match status" value="1"/>
</dbReference>
<keyword evidence="2" id="KW-0813">Transport</keyword>
<evidence type="ECO:0000256" key="6">
    <source>
        <dbReference type="ARBA" id="ARBA00023065"/>
    </source>
</evidence>
<evidence type="ECO:0000313" key="15">
    <source>
        <dbReference type="EMBL" id="AGF95942.1"/>
    </source>
</evidence>
<dbReference type="InterPro" id="IPR000644">
    <property type="entry name" value="CBS_dom"/>
</dbReference>
<dbReference type="SUPFAM" id="SSF81340">
    <property type="entry name" value="Clc chloride channel"/>
    <property type="match status" value="1"/>
</dbReference>
<dbReference type="AlphaFoldDB" id="M1P6E7"/>
<dbReference type="PANTHER" id="PTHR43427">
    <property type="entry name" value="CHLORIDE CHANNEL PROTEIN CLC-E"/>
    <property type="match status" value="1"/>
</dbReference>
<keyword evidence="10" id="KW-0868">Chloride</keyword>
<evidence type="ECO:0000256" key="9">
    <source>
        <dbReference type="ARBA" id="ARBA00023173"/>
    </source>
</evidence>
<proteinExistence type="predicted"/>
<dbReference type="KEGG" id="mmaz:MmTuc01_0511"/>
<reference evidence="15" key="1">
    <citation type="journal article" date="2013" name="Genome Announc.">
        <title>Complete Genome of a Methanosarcina mazei Strain Isolated from Sediment Samples from an Amazonian Flooded Area.</title>
        <authorList>
            <person name="Assis das Gracas D."/>
            <person name="Thiago Juca Ramos R."/>
            <person name="Vieira Araujo A.C."/>
            <person name="Zahlouth R."/>
            <person name="Ribeiro Carneiro A."/>
            <person name="Souza Lopes T."/>
            <person name="Azevedo Barauna R."/>
            <person name="Azevedo V."/>
            <person name="Cruz Schneider M.P."/>
            <person name="Pellizari V.H."/>
            <person name="Silva A."/>
        </authorList>
    </citation>
    <scope>NUCLEOTIDE SEQUENCE [LARGE SCALE GENOMIC DNA]</scope>
    <source>
        <strain evidence="15">Tuc01</strain>
    </source>
</reference>
<dbReference type="FunFam" id="1.10.3080.10:FF:000018">
    <property type="entry name" value="Chloride transporter, ClC family"/>
    <property type="match status" value="1"/>
</dbReference>
<dbReference type="PANTHER" id="PTHR43427:SF6">
    <property type="entry name" value="CHLORIDE CHANNEL PROTEIN CLC-E"/>
    <property type="match status" value="1"/>
</dbReference>
<dbReference type="HOGENOM" id="CLU_015263_5_1_2"/>
<feature type="transmembrane region" description="Helical" evidence="13">
    <location>
        <begin position="77"/>
        <end position="98"/>
    </location>
</feature>
<dbReference type="GO" id="GO:0034707">
    <property type="term" value="C:chloride channel complex"/>
    <property type="evidence" value="ECO:0007669"/>
    <property type="project" value="UniProtKB-KW"/>
</dbReference>
<feature type="domain" description="CBS" evidence="14">
    <location>
        <begin position="462"/>
        <end position="519"/>
    </location>
</feature>
<dbReference type="BioCyc" id="MMAZ1236903:G139K-493-MONOMER"/>
<evidence type="ECO:0000259" key="14">
    <source>
        <dbReference type="PROSITE" id="PS51371"/>
    </source>
</evidence>
<evidence type="ECO:0000256" key="5">
    <source>
        <dbReference type="ARBA" id="ARBA00022989"/>
    </source>
</evidence>
<gene>
    <name evidence="15" type="ORF">MmTuc01_0511</name>
</gene>
<dbReference type="FunFam" id="3.10.580.10:FF:000089">
    <property type="entry name" value="Chloride channel protein"/>
    <property type="match status" value="1"/>
</dbReference>
<feature type="transmembrane region" description="Helical" evidence="13">
    <location>
        <begin position="318"/>
        <end position="339"/>
    </location>
</feature>
<comment type="subcellular location">
    <subcellularLocation>
        <location evidence="1">Membrane</location>
        <topology evidence="1">Multi-pass membrane protein</topology>
    </subcellularLocation>
</comment>
<keyword evidence="8" id="KW-0486">Methionine biosynthesis</keyword>
<keyword evidence="4 13" id="KW-0812">Transmembrane</keyword>
<dbReference type="GO" id="GO:0009086">
    <property type="term" value="P:methionine biosynthetic process"/>
    <property type="evidence" value="ECO:0007669"/>
    <property type="project" value="UniProtKB-KW"/>
</dbReference>
<dbReference type="EMBL" id="CP004144">
    <property type="protein sequence ID" value="AGF95942.1"/>
    <property type="molecule type" value="Genomic_DNA"/>
</dbReference>